<dbReference type="PROSITE" id="PS00455">
    <property type="entry name" value="AMP_BINDING"/>
    <property type="match status" value="1"/>
</dbReference>
<organism evidence="3 4">
    <name type="scientific">Brevundimonas subvibrioides (strain ATCC 15264 / DSM 4735 / LMG 14903 / NBRC 16000 / CB 81)</name>
    <name type="common">Caulobacter subvibrioides</name>
    <dbReference type="NCBI Taxonomy" id="633149"/>
    <lineage>
        <taxon>Bacteria</taxon>
        <taxon>Pseudomonadati</taxon>
        <taxon>Pseudomonadota</taxon>
        <taxon>Alphaproteobacteria</taxon>
        <taxon>Caulobacterales</taxon>
        <taxon>Caulobacteraceae</taxon>
        <taxon>Brevundimonas</taxon>
    </lineage>
</organism>
<proteinExistence type="predicted"/>
<dbReference type="Gene3D" id="3.30.300.30">
    <property type="match status" value="1"/>
</dbReference>
<dbReference type="SUPFAM" id="SSF56801">
    <property type="entry name" value="Acetyl-CoA synthetase-like"/>
    <property type="match status" value="1"/>
</dbReference>
<evidence type="ECO:0000313" key="4">
    <source>
        <dbReference type="Proteomes" id="UP000002696"/>
    </source>
</evidence>
<dbReference type="AlphaFoldDB" id="D9QKR9"/>
<dbReference type="PANTHER" id="PTHR43767">
    <property type="entry name" value="LONG-CHAIN-FATTY-ACID--COA LIGASE"/>
    <property type="match status" value="1"/>
</dbReference>
<dbReference type="InterPro" id="IPR000873">
    <property type="entry name" value="AMP-dep_synth/lig_dom"/>
</dbReference>
<keyword evidence="3" id="KW-0436">Ligase</keyword>
<dbReference type="RefSeq" id="WP_013269834.1">
    <property type="nucleotide sequence ID" value="NC_014375.1"/>
</dbReference>
<evidence type="ECO:0000259" key="1">
    <source>
        <dbReference type="Pfam" id="PF00501"/>
    </source>
</evidence>
<dbReference type="STRING" id="633149.Bresu_2424"/>
<gene>
    <name evidence="3" type="ordered locus">Bresu_2424</name>
</gene>
<evidence type="ECO:0000259" key="2">
    <source>
        <dbReference type="Pfam" id="PF13193"/>
    </source>
</evidence>
<dbReference type="InterPro" id="IPR050237">
    <property type="entry name" value="ATP-dep_AMP-bd_enzyme"/>
</dbReference>
<dbReference type="Proteomes" id="UP000002696">
    <property type="component" value="Chromosome"/>
</dbReference>
<dbReference type="OrthoDB" id="9803968at2"/>
<dbReference type="Pfam" id="PF00501">
    <property type="entry name" value="AMP-binding"/>
    <property type="match status" value="1"/>
</dbReference>
<protein>
    <submittedName>
        <fullName evidence="3">AMP-dependent synthetase and ligase</fullName>
    </submittedName>
</protein>
<dbReference type="EMBL" id="CP002102">
    <property type="protein sequence ID" value="ADL01733.1"/>
    <property type="molecule type" value="Genomic_DNA"/>
</dbReference>
<sequence length="505" mass="53620">MGPIDDTAFQARRQPDALAAVDLASGRRWTYAELDRAVGRCADLLRHRHGCAPGDRVASLAKNRVELIVLHLACARAGLIYVPLNWRLSGPEIAALIADAEPRLIVGDAGMADLTPIDLSLDDLAQQIDGHGAMFAEAADPERVSLILFTSGTSGTPKGVMLSERAQRQTAINFSLLGHVDAHSRILIDTPMFHIIGLITSVRPIVMQGGAMLVSDGFEPARTLARLSDLDLAVTHYFCVPQMADRIRAQPGFDGASLGHLTALFTGGAPHPAASIMAWLDAGVPVVDGFGMSEAGTVLGMALDPAIIAAKAGAAGIPAPGIELRLVDASENDVRPGEPGELLLRGPNLFSGYWRRPDEMARAFTAEGWFRTGDVAVCDADGYLTIVDRRKDMYISGGENVYPAEIEAALADFPGLIETAIVGVPDARWGEVGVCAMSHADADDTLAERVRTHLSGRLAGYKLPRHVVVVEALPRTGSGKVRKGDLRILCLAMLEARDDAASSVG</sequence>
<dbReference type="NCBIfam" id="NF006572">
    <property type="entry name" value="PRK09088.1"/>
    <property type="match status" value="1"/>
</dbReference>
<dbReference type="BioCyc" id="BSUB633149:G1GM8-2426-MONOMER"/>
<dbReference type="InterPro" id="IPR020845">
    <property type="entry name" value="AMP-binding_CS"/>
</dbReference>
<dbReference type="Gene3D" id="3.40.50.12780">
    <property type="entry name" value="N-terminal domain of ligase-like"/>
    <property type="match status" value="1"/>
</dbReference>
<dbReference type="InterPro" id="IPR025110">
    <property type="entry name" value="AMP-bd_C"/>
</dbReference>
<dbReference type="Pfam" id="PF13193">
    <property type="entry name" value="AMP-binding_C"/>
    <property type="match status" value="1"/>
</dbReference>
<feature type="domain" description="AMP-dependent synthetase/ligase" evidence="1">
    <location>
        <begin position="10"/>
        <end position="354"/>
    </location>
</feature>
<feature type="domain" description="AMP-binding enzyme C-terminal" evidence="2">
    <location>
        <begin position="405"/>
        <end position="480"/>
    </location>
</feature>
<reference evidence="4" key="1">
    <citation type="journal article" date="2011" name="J. Bacteriol.">
        <title>Genome sequences of eight morphologically diverse alphaproteobacteria.</title>
        <authorList>
            <consortium name="US DOE Joint Genome Institute"/>
            <person name="Brown P.J."/>
            <person name="Kysela D.T."/>
            <person name="Buechlein A."/>
            <person name="Hemmerich C."/>
            <person name="Brun Y.V."/>
        </authorList>
    </citation>
    <scope>NUCLEOTIDE SEQUENCE [LARGE SCALE GENOMIC DNA]</scope>
    <source>
        <strain evidence="4">ATCC 15264 / DSM 4735 / LMG 14903 / NBRC 16000 / CB 81</strain>
    </source>
</reference>
<dbReference type="KEGG" id="bsb:Bresu_2424"/>
<dbReference type="InParanoid" id="D9QKR9"/>
<accession>D9QKR9</accession>
<evidence type="ECO:0000313" key="3">
    <source>
        <dbReference type="EMBL" id="ADL01733.1"/>
    </source>
</evidence>
<keyword evidence="4" id="KW-1185">Reference proteome</keyword>
<dbReference type="InterPro" id="IPR045851">
    <property type="entry name" value="AMP-bd_C_sf"/>
</dbReference>
<dbReference type="InterPro" id="IPR042099">
    <property type="entry name" value="ANL_N_sf"/>
</dbReference>
<dbReference type="eggNOG" id="COG0318">
    <property type="taxonomic scope" value="Bacteria"/>
</dbReference>
<dbReference type="HOGENOM" id="CLU_000022_59_10_5"/>
<dbReference type="GO" id="GO:0016878">
    <property type="term" value="F:acid-thiol ligase activity"/>
    <property type="evidence" value="ECO:0007669"/>
    <property type="project" value="UniProtKB-ARBA"/>
</dbReference>
<dbReference type="PANTHER" id="PTHR43767:SF1">
    <property type="entry name" value="NONRIBOSOMAL PEPTIDE SYNTHASE PES1 (EUROFUNG)-RELATED"/>
    <property type="match status" value="1"/>
</dbReference>
<name>D9QKR9_BRESC</name>